<gene>
    <name evidence="1" type="ORF">VSH64_36610</name>
</gene>
<evidence type="ECO:0008006" key="3">
    <source>
        <dbReference type="Google" id="ProtNLM"/>
    </source>
</evidence>
<sequence>MSDVPPTPPIKVGSYGTGGGYQFNDDEVDGVINQWQALADNLKTDLGRATTIAQVKAPADEFASGDFVKGGANPSGQTLLDQHQRMVDYVNNFITALKAAKNKITVAEQHARDNIKTGA</sequence>
<keyword evidence="2" id="KW-1185">Reference proteome</keyword>
<dbReference type="EMBL" id="CP142149">
    <property type="protein sequence ID" value="WSE28320.1"/>
    <property type="molecule type" value="Genomic_DNA"/>
</dbReference>
<accession>A0ABZ1I1P9</accession>
<name>A0ABZ1I1P9_9PSEU</name>
<reference evidence="1 2" key="1">
    <citation type="journal article" date="2015" name="Int. J. Syst. Evol. Microbiol.">
        <title>Amycolatopsis rhabdoformis sp. nov., an actinomycete isolated from a tropical forest soil.</title>
        <authorList>
            <person name="Souza W.R."/>
            <person name="Silva R.E."/>
            <person name="Goodfellow M."/>
            <person name="Busarakam K."/>
            <person name="Figueiro F.S."/>
            <person name="Ferreira D."/>
            <person name="Rodrigues-Filho E."/>
            <person name="Moraes L.A.B."/>
            <person name="Zucchi T.D."/>
        </authorList>
    </citation>
    <scope>NUCLEOTIDE SEQUENCE [LARGE SCALE GENOMIC DNA]</scope>
    <source>
        <strain evidence="1 2">NCIMB 14900</strain>
    </source>
</reference>
<organism evidence="1 2">
    <name type="scientific">Amycolatopsis rhabdoformis</name>
    <dbReference type="NCBI Taxonomy" id="1448059"/>
    <lineage>
        <taxon>Bacteria</taxon>
        <taxon>Bacillati</taxon>
        <taxon>Actinomycetota</taxon>
        <taxon>Actinomycetes</taxon>
        <taxon>Pseudonocardiales</taxon>
        <taxon>Pseudonocardiaceae</taxon>
        <taxon>Amycolatopsis</taxon>
    </lineage>
</organism>
<evidence type="ECO:0000313" key="1">
    <source>
        <dbReference type="EMBL" id="WSE28320.1"/>
    </source>
</evidence>
<dbReference type="Proteomes" id="UP001330812">
    <property type="component" value="Chromosome"/>
</dbReference>
<dbReference type="RefSeq" id="WP_326567320.1">
    <property type="nucleotide sequence ID" value="NZ_CP142149.1"/>
</dbReference>
<protein>
    <recommendedName>
        <fullName evidence="3">PE domain-containing protein</fullName>
    </recommendedName>
</protein>
<proteinExistence type="predicted"/>
<evidence type="ECO:0000313" key="2">
    <source>
        <dbReference type="Proteomes" id="UP001330812"/>
    </source>
</evidence>